<feature type="transmembrane region" description="Helical" evidence="1">
    <location>
        <begin position="45"/>
        <end position="68"/>
    </location>
</feature>
<evidence type="ECO:0000313" key="3">
    <source>
        <dbReference type="Proteomes" id="UP000460221"/>
    </source>
</evidence>
<comment type="caution">
    <text evidence="2">The sequence shown here is derived from an EMBL/GenBank/DDBJ whole genome shotgun (WGS) entry which is preliminary data.</text>
</comment>
<organism evidence="2 3">
    <name type="scientific">Nakamurella alba</name>
    <dbReference type="NCBI Taxonomy" id="2665158"/>
    <lineage>
        <taxon>Bacteria</taxon>
        <taxon>Bacillati</taxon>
        <taxon>Actinomycetota</taxon>
        <taxon>Actinomycetes</taxon>
        <taxon>Nakamurellales</taxon>
        <taxon>Nakamurellaceae</taxon>
        <taxon>Nakamurella</taxon>
    </lineage>
</organism>
<proteinExistence type="predicted"/>
<keyword evidence="1" id="KW-1133">Transmembrane helix</keyword>
<feature type="transmembrane region" description="Helical" evidence="1">
    <location>
        <begin position="89"/>
        <end position="113"/>
    </location>
</feature>
<protein>
    <submittedName>
        <fullName evidence="2">ABC transporter permease</fullName>
    </submittedName>
</protein>
<keyword evidence="1" id="KW-0812">Transmembrane</keyword>
<accession>A0A7K1FSF5</accession>
<sequence>MNPFSIVRLHLIDRYSLTWLTWGVLTFIFAVNFVIFTLVPPNPDANYYTGALATIYFFMVVLGAQAVGKFLPFGMALGLTRKKYYAGTALTMVILSVGHGLLLTFCTWLEGITGGWGRNIHFFRIPGFTDGPLYQVLITTVVFLVLAFLFGLWAGLIWARWKMVGVVVFTASLVLVVLAAAVLVSVRGWWPEVGRFFVNTDILAITGFSALLGLLLVAGGYTTMRKVTA</sequence>
<feature type="transmembrane region" description="Helical" evidence="1">
    <location>
        <begin position="166"/>
        <end position="190"/>
    </location>
</feature>
<evidence type="ECO:0000313" key="2">
    <source>
        <dbReference type="EMBL" id="MTD17010.1"/>
    </source>
</evidence>
<gene>
    <name evidence="2" type="ORF">GIS00_24040</name>
</gene>
<keyword evidence="3" id="KW-1185">Reference proteome</keyword>
<dbReference type="AlphaFoldDB" id="A0A7K1FSF5"/>
<name>A0A7K1FSF5_9ACTN</name>
<feature type="transmembrane region" description="Helical" evidence="1">
    <location>
        <begin position="20"/>
        <end position="39"/>
    </location>
</feature>
<keyword evidence="1" id="KW-0472">Membrane</keyword>
<feature type="transmembrane region" description="Helical" evidence="1">
    <location>
        <begin position="133"/>
        <end position="159"/>
    </location>
</feature>
<dbReference type="RefSeq" id="WP_154770999.1">
    <property type="nucleotide sequence ID" value="NZ_WLYK01000012.1"/>
</dbReference>
<feature type="transmembrane region" description="Helical" evidence="1">
    <location>
        <begin position="202"/>
        <end position="224"/>
    </location>
</feature>
<dbReference type="Proteomes" id="UP000460221">
    <property type="component" value="Unassembled WGS sequence"/>
</dbReference>
<dbReference type="EMBL" id="WLYK01000012">
    <property type="protein sequence ID" value="MTD17010.1"/>
    <property type="molecule type" value="Genomic_DNA"/>
</dbReference>
<evidence type="ECO:0000256" key="1">
    <source>
        <dbReference type="SAM" id="Phobius"/>
    </source>
</evidence>
<reference evidence="2 3" key="1">
    <citation type="submission" date="2019-11" db="EMBL/GenBank/DDBJ databases">
        <authorList>
            <person name="Jiang L.-Q."/>
        </authorList>
    </citation>
    <scope>NUCLEOTIDE SEQUENCE [LARGE SCALE GENOMIC DNA]</scope>
    <source>
        <strain evidence="2 3">YIM 132087</strain>
    </source>
</reference>